<evidence type="ECO:0000313" key="3">
    <source>
        <dbReference type="EMBL" id="ASU36500.1"/>
    </source>
</evidence>
<dbReference type="InterPro" id="IPR001478">
    <property type="entry name" value="PDZ"/>
</dbReference>
<proteinExistence type="predicted"/>
<protein>
    <submittedName>
        <fullName evidence="3">Aspartyl protease</fullName>
    </submittedName>
</protein>
<keyword evidence="3" id="KW-0645">Protease</keyword>
<dbReference type="AlphaFoldDB" id="A0A223P382"/>
<dbReference type="GO" id="GO:0006508">
    <property type="term" value="P:proteolysis"/>
    <property type="evidence" value="ECO:0007669"/>
    <property type="project" value="UniProtKB-KW"/>
</dbReference>
<keyword evidence="4" id="KW-1185">Reference proteome</keyword>
<keyword evidence="1" id="KW-0732">Signal</keyword>
<dbReference type="Gene3D" id="2.40.70.10">
    <property type="entry name" value="Acid Proteases"/>
    <property type="match status" value="2"/>
</dbReference>
<reference evidence="3 4" key="1">
    <citation type="submission" date="2017-08" db="EMBL/GenBank/DDBJ databases">
        <title>Complete genome sequence of Mucilaginibacter sp. strain BJC16-A31.</title>
        <authorList>
            <consortium name="Henan University of Science and Technology"/>
            <person name="You X."/>
        </authorList>
    </citation>
    <scope>NUCLEOTIDE SEQUENCE [LARGE SCALE GENOMIC DNA]</scope>
    <source>
        <strain evidence="3 4">BJC16-A31</strain>
    </source>
</reference>
<dbReference type="SMART" id="SM00228">
    <property type="entry name" value="PDZ"/>
    <property type="match status" value="1"/>
</dbReference>
<feature type="signal peptide" evidence="1">
    <location>
        <begin position="1"/>
        <end position="30"/>
    </location>
</feature>
<dbReference type="InterPro" id="IPR021109">
    <property type="entry name" value="Peptidase_aspartic_dom_sf"/>
</dbReference>
<dbReference type="InterPro" id="IPR041489">
    <property type="entry name" value="PDZ_6"/>
</dbReference>
<feature type="domain" description="PDZ" evidence="2">
    <location>
        <begin position="320"/>
        <end position="399"/>
    </location>
</feature>
<dbReference type="EMBL" id="CP022743">
    <property type="protein sequence ID" value="ASU36500.1"/>
    <property type="molecule type" value="Genomic_DNA"/>
</dbReference>
<evidence type="ECO:0000256" key="1">
    <source>
        <dbReference type="SAM" id="SignalP"/>
    </source>
</evidence>
<name>A0A223P382_9SPHI</name>
<dbReference type="Gene3D" id="2.30.42.10">
    <property type="match status" value="1"/>
</dbReference>
<sequence length="413" mass="45994">MLITPLYTKKHMRVFVMLMILCCCHLTANAQYFDLKGNSKRTTIPFRMIRDMIIIELKINNKGPFNFILDTGVGLMLITDPKLVDSINLVNKRTLKIAGIGEGDAFEAYVTSTLDVQIRGLVSYDVASAILKTDHFGLSNYAGIPIHGLLGYEFFNNLAVKINFSDSTLSVSKAKDMRVFSKGNRIPFTIEERKPYVEAKVTYADGVKATNKLVLDLGAGHALSLENAIEKHGLPEKFVAANLGVGLTGPVNGYLGRVKEIAIGRFKLKDVITSFPAGEQYKSLAVKRDGNLGIGILKRFNVIIDYPDSAVYLKQGVNFKAPFEHDMSGMEYYSAGADFDRIIISRVEPGSPADALGLEKDDEILAINFKPVKKMTLEQIDSLFKSQTDRSLLLEIYHDNRRDDVILTLKRRI</sequence>
<organism evidence="3 4">
    <name type="scientific">Mucilaginibacter xinganensis</name>
    <dbReference type="NCBI Taxonomy" id="1234841"/>
    <lineage>
        <taxon>Bacteria</taxon>
        <taxon>Pseudomonadati</taxon>
        <taxon>Bacteroidota</taxon>
        <taxon>Sphingobacteriia</taxon>
        <taxon>Sphingobacteriales</taxon>
        <taxon>Sphingobacteriaceae</taxon>
        <taxon>Mucilaginibacter</taxon>
    </lineage>
</organism>
<dbReference type="Pfam" id="PF13650">
    <property type="entry name" value="Asp_protease_2"/>
    <property type="match status" value="1"/>
</dbReference>
<feature type="chain" id="PRO_5012533361" evidence="1">
    <location>
        <begin position="31"/>
        <end position="413"/>
    </location>
</feature>
<evidence type="ECO:0000259" key="2">
    <source>
        <dbReference type="PROSITE" id="PS50106"/>
    </source>
</evidence>
<gene>
    <name evidence="3" type="ORF">MuYL_4617</name>
</gene>
<dbReference type="PROSITE" id="PS50106">
    <property type="entry name" value="PDZ"/>
    <property type="match status" value="1"/>
</dbReference>
<dbReference type="SUPFAM" id="SSF50156">
    <property type="entry name" value="PDZ domain-like"/>
    <property type="match status" value="1"/>
</dbReference>
<accession>A0A223P382</accession>
<dbReference type="GO" id="GO:0008233">
    <property type="term" value="F:peptidase activity"/>
    <property type="evidence" value="ECO:0007669"/>
    <property type="project" value="UniProtKB-KW"/>
</dbReference>
<dbReference type="InterPro" id="IPR036034">
    <property type="entry name" value="PDZ_sf"/>
</dbReference>
<dbReference type="Proteomes" id="UP000215002">
    <property type="component" value="Chromosome"/>
</dbReference>
<dbReference type="KEGG" id="muc:MuYL_4617"/>
<keyword evidence="3" id="KW-0378">Hydrolase</keyword>
<dbReference type="Pfam" id="PF17820">
    <property type="entry name" value="PDZ_6"/>
    <property type="match status" value="1"/>
</dbReference>
<evidence type="ECO:0000313" key="4">
    <source>
        <dbReference type="Proteomes" id="UP000215002"/>
    </source>
</evidence>